<reference evidence="1 2" key="1">
    <citation type="submission" date="2020-08" db="EMBL/GenBank/DDBJ databases">
        <authorList>
            <person name="Ren C."/>
            <person name="Gu Y."/>
            <person name="Xu Y."/>
        </authorList>
    </citation>
    <scope>NUCLEOTIDE SEQUENCE [LARGE SCALE GENOMIC DNA]</scope>
    <source>
        <strain evidence="1 2">LBM18003</strain>
    </source>
</reference>
<gene>
    <name evidence="1" type="ORF">H6X83_04075</name>
</gene>
<name>A0A7G9WJF9_9FIRM</name>
<dbReference type="RefSeq" id="WP_212507888.1">
    <property type="nucleotide sequence ID" value="NZ_CP060696.1"/>
</dbReference>
<proteinExistence type="predicted"/>
<protein>
    <submittedName>
        <fullName evidence="1">Uncharacterized protein</fullName>
    </submittedName>
</protein>
<sequence>MKYRKKPVVIEAIQFEDNSDCVSAISEMGLDPIRVSYKDPKRPVMKIQTLEGIMEAQPGDFIIRGVNGEFYPCKPDIFAKTYEPC</sequence>
<evidence type="ECO:0000313" key="1">
    <source>
        <dbReference type="EMBL" id="QNO18821.1"/>
    </source>
</evidence>
<dbReference type="KEGG" id="caml:H6X83_04075"/>
<dbReference type="EMBL" id="CP060696">
    <property type="protein sequence ID" value="QNO18821.1"/>
    <property type="molecule type" value="Genomic_DNA"/>
</dbReference>
<evidence type="ECO:0000313" key="2">
    <source>
        <dbReference type="Proteomes" id="UP000516046"/>
    </source>
</evidence>
<keyword evidence="2" id="KW-1185">Reference proteome</keyword>
<dbReference type="AlphaFoldDB" id="A0A7G9WJF9"/>
<organism evidence="1 2">
    <name type="scientific">Caproicibacterium amylolyticum</name>
    <dbReference type="NCBI Taxonomy" id="2766537"/>
    <lineage>
        <taxon>Bacteria</taxon>
        <taxon>Bacillati</taxon>
        <taxon>Bacillota</taxon>
        <taxon>Clostridia</taxon>
        <taxon>Eubacteriales</taxon>
        <taxon>Oscillospiraceae</taxon>
        <taxon>Caproicibacterium</taxon>
    </lineage>
</organism>
<accession>A0A7G9WJF9</accession>
<dbReference type="Proteomes" id="UP000516046">
    <property type="component" value="Chromosome"/>
</dbReference>